<feature type="chain" id="PRO_5035263797" description="Tetratricopeptide repeat protein" evidence="2">
    <location>
        <begin position="23"/>
        <end position="587"/>
    </location>
</feature>
<dbReference type="EMBL" id="BMIC01000002">
    <property type="protein sequence ID" value="GFZ84962.1"/>
    <property type="molecule type" value="Genomic_DNA"/>
</dbReference>
<feature type="transmembrane region" description="Helical" evidence="1">
    <location>
        <begin position="392"/>
        <end position="411"/>
    </location>
</feature>
<keyword evidence="4" id="KW-1185">Reference proteome</keyword>
<accession>A0A8J2XFU9</accession>
<dbReference type="RefSeq" id="WP_188605739.1">
    <property type="nucleotide sequence ID" value="NZ_BMIC01000002.1"/>
</dbReference>
<reference evidence="3 4" key="1">
    <citation type="journal article" date="2014" name="Int. J. Syst. Evol. Microbiol.">
        <title>Complete genome sequence of Corynebacterium casei LMG S-19264T (=DSM 44701T), isolated from a smear-ripened cheese.</title>
        <authorList>
            <consortium name="US DOE Joint Genome Institute (JGI-PGF)"/>
            <person name="Walter F."/>
            <person name="Albersmeier A."/>
            <person name="Kalinowski J."/>
            <person name="Ruckert C."/>
        </authorList>
    </citation>
    <scope>NUCLEOTIDE SEQUENCE [LARGE SCALE GENOMIC DNA]</scope>
    <source>
        <strain evidence="3 4">CGMCC 1.15295</strain>
    </source>
</reference>
<dbReference type="GO" id="GO:0003677">
    <property type="term" value="F:DNA binding"/>
    <property type="evidence" value="ECO:0007669"/>
    <property type="project" value="InterPro"/>
</dbReference>
<dbReference type="AlphaFoldDB" id="A0A8J2XFU9"/>
<protein>
    <recommendedName>
        <fullName evidence="5">Tetratricopeptide repeat protein</fullName>
    </recommendedName>
</protein>
<dbReference type="Pfam" id="PF13424">
    <property type="entry name" value="TPR_12"/>
    <property type="match status" value="1"/>
</dbReference>
<evidence type="ECO:0000256" key="1">
    <source>
        <dbReference type="SAM" id="Phobius"/>
    </source>
</evidence>
<evidence type="ECO:0000313" key="4">
    <source>
        <dbReference type="Proteomes" id="UP000598120"/>
    </source>
</evidence>
<evidence type="ECO:0000313" key="3">
    <source>
        <dbReference type="EMBL" id="GFZ84962.1"/>
    </source>
</evidence>
<dbReference type="Gene3D" id="1.25.40.10">
    <property type="entry name" value="Tetratricopeptide repeat domain"/>
    <property type="match status" value="1"/>
</dbReference>
<feature type="signal peptide" evidence="2">
    <location>
        <begin position="1"/>
        <end position="22"/>
    </location>
</feature>
<sequence>MKHLKRTITSICIILSTLTVVAQQKALNSQQALKKYDSISAIMNKAFPESEYKTFTRASFSETQLETYLKQHFERLDLLKILVNEHKTLKLDGYLHSGNLFGGIGFTKESIKSYKAFFDYYKSIENELTEAEINDYLVRRKVVYSLLAENYAKIGSLDSAAMIHKTYIKFAKAHYDIFYPSAINNYGLFFYWTKKDLDSALIYFNEAYSITKSKFPQHILIGSIRDNIADVYSDQHNYKSALPLYEANFELYKYALKERSDKIDVPRLISAGTQLVNTNLQLNNLKAANIHFKQLEAIINDKNNKAEYPATSMLDFLIVKENLLLKEQNIEEAYNVAKRVKSFSDSLQDIKNTDNMKWQEEFNDMTLDRITLNFKIDRIQKENKIKSQRLKLWLMALVVLLTTIVLVGLFLSRRQILINSKNKRLIIEKELQYESLKNEQLQSDVDSKKRDLSDFALNLTQSQKWANLLKTKIEDIKLAPTKSKDKLIEDLEQEIKNKVSFDSDTKDFFERVDKLSDAFYSQLSTNYPNLSKNEIRLCSFIRLKMDSRSIANLQNITIASLNTSRYRVRKKLNLSEDTDLDSFIQNI</sequence>
<dbReference type="InterPro" id="IPR011990">
    <property type="entry name" value="TPR-like_helical_dom_sf"/>
</dbReference>
<evidence type="ECO:0000256" key="2">
    <source>
        <dbReference type="SAM" id="SignalP"/>
    </source>
</evidence>
<dbReference type="GO" id="GO:0006355">
    <property type="term" value="P:regulation of DNA-templated transcription"/>
    <property type="evidence" value="ECO:0007669"/>
    <property type="project" value="InterPro"/>
</dbReference>
<dbReference type="Proteomes" id="UP000598120">
    <property type="component" value="Unassembled WGS sequence"/>
</dbReference>
<keyword evidence="2" id="KW-0732">Signal</keyword>
<comment type="caution">
    <text evidence="3">The sequence shown here is derived from an EMBL/GenBank/DDBJ whole genome shotgun (WGS) entry which is preliminary data.</text>
</comment>
<keyword evidence="1" id="KW-0812">Transmembrane</keyword>
<keyword evidence="1" id="KW-1133">Transmembrane helix</keyword>
<dbReference type="InterPro" id="IPR016032">
    <property type="entry name" value="Sig_transdc_resp-reg_C-effctor"/>
</dbReference>
<name>A0A8J2XFU9_9FLAO</name>
<evidence type="ECO:0008006" key="5">
    <source>
        <dbReference type="Google" id="ProtNLM"/>
    </source>
</evidence>
<organism evidence="3 4">
    <name type="scientific">Aquaticitalea lipolytica</name>
    <dbReference type="NCBI Taxonomy" id="1247562"/>
    <lineage>
        <taxon>Bacteria</taxon>
        <taxon>Pseudomonadati</taxon>
        <taxon>Bacteroidota</taxon>
        <taxon>Flavobacteriia</taxon>
        <taxon>Flavobacteriales</taxon>
        <taxon>Flavobacteriaceae</taxon>
        <taxon>Aquaticitalea</taxon>
    </lineage>
</organism>
<gene>
    <name evidence="3" type="ORF">GCM10011531_14990</name>
</gene>
<proteinExistence type="predicted"/>
<dbReference type="SUPFAM" id="SSF48452">
    <property type="entry name" value="TPR-like"/>
    <property type="match status" value="1"/>
</dbReference>
<keyword evidence="1" id="KW-0472">Membrane</keyword>
<dbReference type="SUPFAM" id="SSF46894">
    <property type="entry name" value="C-terminal effector domain of the bipartite response regulators"/>
    <property type="match status" value="1"/>
</dbReference>